<dbReference type="STRING" id="686832.A0A0C2YQV3"/>
<dbReference type="InterPro" id="IPR010497">
    <property type="entry name" value="Epoxide_hydro_N"/>
</dbReference>
<organism evidence="5 6">
    <name type="scientific">Hebeloma cylindrosporum</name>
    <dbReference type="NCBI Taxonomy" id="76867"/>
    <lineage>
        <taxon>Eukaryota</taxon>
        <taxon>Fungi</taxon>
        <taxon>Dikarya</taxon>
        <taxon>Basidiomycota</taxon>
        <taxon>Agaricomycotina</taxon>
        <taxon>Agaricomycetes</taxon>
        <taxon>Agaricomycetidae</taxon>
        <taxon>Agaricales</taxon>
        <taxon>Agaricineae</taxon>
        <taxon>Hymenogastraceae</taxon>
        <taxon>Hebeloma</taxon>
    </lineage>
</organism>
<comment type="similarity">
    <text evidence="1">Belongs to the peptidase S33 family.</text>
</comment>
<dbReference type="PRINTS" id="PR00412">
    <property type="entry name" value="EPOXHYDRLASE"/>
</dbReference>
<dbReference type="SUPFAM" id="SSF53474">
    <property type="entry name" value="alpha/beta-Hydrolases"/>
    <property type="match status" value="1"/>
</dbReference>
<dbReference type="GO" id="GO:0097176">
    <property type="term" value="P:epoxide metabolic process"/>
    <property type="evidence" value="ECO:0007669"/>
    <property type="project" value="TreeGrafter"/>
</dbReference>
<dbReference type="Pfam" id="PF06441">
    <property type="entry name" value="EHN"/>
    <property type="match status" value="1"/>
</dbReference>
<dbReference type="InterPro" id="IPR016292">
    <property type="entry name" value="Epoxide_hydrolase"/>
</dbReference>
<dbReference type="Proteomes" id="UP000053424">
    <property type="component" value="Unassembled WGS sequence"/>
</dbReference>
<evidence type="ECO:0000256" key="1">
    <source>
        <dbReference type="ARBA" id="ARBA00010088"/>
    </source>
</evidence>
<evidence type="ECO:0000256" key="2">
    <source>
        <dbReference type="ARBA" id="ARBA00022797"/>
    </source>
</evidence>
<sequence length="354" mass="40286">MASTSLPSSEMSFRINIPDDKIAFLYRKLSLPAPLDELLKLGRDYGVPLADLQRLLARWRDGYDWKKYEQELNEELPQFKKDIHVDGFGTLGIHYMHKKSTVTGAIPLLFVHGWTGSVIEVRKILPLLTEGSPSFPSFHVVAFSLPGYGFSEAPRKKGFQISQFAETGHKLMLSLGYEEYVTQGGDVGFFITRRSAKVSEGNKARHFDYARLPESMPPYSLQSPWLYFFNPPAHYTSAEKAGLERTERFMRSKAGYFKNQPSQAQTFETNLTDSPVGLLAWIYGKLLNWSDSYSWEDDEVLTWVSIYWFSTPGPAASLKVYNEMVQASSRAPAKTTIPQGWSYFPREVINMPRS</sequence>
<evidence type="ECO:0000313" key="6">
    <source>
        <dbReference type="Proteomes" id="UP000053424"/>
    </source>
</evidence>
<keyword evidence="2" id="KW-0058">Aromatic hydrocarbons catabolism</keyword>
<evidence type="ECO:0000259" key="4">
    <source>
        <dbReference type="Pfam" id="PF06441"/>
    </source>
</evidence>
<name>A0A0C2YQV3_HEBCY</name>
<reference evidence="5 6" key="1">
    <citation type="submission" date="2014-04" db="EMBL/GenBank/DDBJ databases">
        <authorList>
            <consortium name="DOE Joint Genome Institute"/>
            <person name="Kuo A."/>
            <person name="Gay G."/>
            <person name="Dore J."/>
            <person name="Kohler A."/>
            <person name="Nagy L.G."/>
            <person name="Floudas D."/>
            <person name="Copeland A."/>
            <person name="Barry K.W."/>
            <person name="Cichocki N."/>
            <person name="Veneault-Fourrey C."/>
            <person name="LaButti K."/>
            <person name="Lindquist E.A."/>
            <person name="Lipzen A."/>
            <person name="Lundell T."/>
            <person name="Morin E."/>
            <person name="Murat C."/>
            <person name="Sun H."/>
            <person name="Tunlid A."/>
            <person name="Henrissat B."/>
            <person name="Grigoriev I.V."/>
            <person name="Hibbett D.S."/>
            <person name="Martin F."/>
            <person name="Nordberg H.P."/>
            <person name="Cantor M.N."/>
            <person name="Hua S.X."/>
        </authorList>
    </citation>
    <scope>NUCLEOTIDE SEQUENCE [LARGE SCALE GENOMIC DNA]</scope>
    <source>
        <strain evidence="6">h7</strain>
    </source>
</reference>
<dbReference type="PANTHER" id="PTHR21661:SF35">
    <property type="entry name" value="EPOXIDE HYDROLASE"/>
    <property type="match status" value="1"/>
</dbReference>
<dbReference type="PANTHER" id="PTHR21661">
    <property type="entry name" value="EPOXIDE HYDROLASE 1-RELATED"/>
    <property type="match status" value="1"/>
</dbReference>
<protein>
    <recommendedName>
        <fullName evidence="4">Epoxide hydrolase N-terminal domain-containing protein</fullName>
    </recommendedName>
</protein>
<dbReference type="InterPro" id="IPR029058">
    <property type="entry name" value="AB_hydrolase_fold"/>
</dbReference>
<dbReference type="OrthoDB" id="7130006at2759"/>
<dbReference type="GO" id="GO:0004301">
    <property type="term" value="F:epoxide hydrolase activity"/>
    <property type="evidence" value="ECO:0007669"/>
    <property type="project" value="TreeGrafter"/>
</dbReference>
<keyword evidence="6" id="KW-1185">Reference proteome</keyword>
<dbReference type="Gene3D" id="3.40.50.1820">
    <property type="entry name" value="alpha/beta hydrolase"/>
    <property type="match status" value="1"/>
</dbReference>
<dbReference type="InterPro" id="IPR000639">
    <property type="entry name" value="Epox_hydrolase-like"/>
</dbReference>
<proteinExistence type="inferred from homology"/>
<feature type="domain" description="Epoxide hydrolase N-terminal" evidence="4">
    <location>
        <begin position="12"/>
        <end position="121"/>
    </location>
</feature>
<dbReference type="HOGENOM" id="CLU_019414_0_2_1"/>
<evidence type="ECO:0000313" key="5">
    <source>
        <dbReference type="EMBL" id="KIM43412.1"/>
    </source>
</evidence>
<keyword evidence="3" id="KW-0378">Hydrolase</keyword>
<dbReference type="PIRSF" id="PIRSF001112">
    <property type="entry name" value="Epoxide_hydrolase"/>
    <property type="match status" value="1"/>
</dbReference>
<dbReference type="EMBL" id="KN831776">
    <property type="protein sequence ID" value="KIM43412.1"/>
    <property type="molecule type" value="Genomic_DNA"/>
</dbReference>
<dbReference type="AlphaFoldDB" id="A0A0C2YQV3"/>
<reference evidence="6" key="2">
    <citation type="submission" date="2015-01" db="EMBL/GenBank/DDBJ databases">
        <title>Evolutionary Origins and Diversification of the Mycorrhizal Mutualists.</title>
        <authorList>
            <consortium name="DOE Joint Genome Institute"/>
            <consortium name="Mycorrhizal Genomics Consortium"/>
            <person name="Kohler A."/>
            <person name="Kuo A."/>
            <person name="Nagy L.G."/>
            <person name="Floudas D."/>
            <person name="Copeland A."/>
            <person name="Barry K.W."/>
            <person name="Cichocki N."/>
            <person name="Veneault-Fourrey C."/>
            <person name="LaButti K."/>
            <person name="Lindquist E.A."/>
            <person name="Lipzen A."/>
            <person name="Lundell T."/>
            <person name="Morin E."/>
            <person name="Murat C."/>
            <person name="Riley R."/>
            <person name="Ohm R."/>
            <person name="Sun H."/>
            <person name="Tunlid A."/>
            <person name="Henrissat B."/>
            <person name="Grigoriev I.V."/>
            <person name="Hibbett D.S."/>
            <person name="Martin F."/>
        </authorList>
    </citation>
    <scope>NUCLEOTIDE SEQUENCE [LARGE SCALE GENOMIC DNA]</scope>
    <source>
        <strain evidence="6">h7</strain>
    </source>
</reference>
<evidence type="ECO:0000256" key="3">
    <source>
        <dbReference type="ARBA" id="ARBA00022801"/>
    </source>
</evidence>
<accession>A0A0C2YQV3</accession>
<gene>
    <name evidence="5" type="ORF">M413DRAFT_444237</name>
</gene>